<evidence type="ECO:0000259" key="1">
    <source>
        <dbReference type="SMART" id="SM00563"/>
    </source>
</evidence>
<dbReference type="Proteomes" id="UP000247973">
    <property type="component" value="Unassembled WGS sequence"/>
</dbReference>
<keyword evidence="3" id="KW-1185">Reference proteome</keyword>
<accession>A0A2V3PUA0</accession>
<protein>
    <submittedName>
        <fullName evidence="2">Putative hemolysin</fullName>
    </submittedName>
</protein>
<dbReference type="InterPro" id="IPR045746">
    <property type="entry name" value="ACT14924-like_Acyltransf_dom"/>
</dbReference>
<dbReference type="RefSeq" id="WP_110309435.1">
    <property type="nucleotide sequence ID" value="NZ_QICL01000002.1"/>
</dbReference>
<gene>
    <name evidence="2" type="ORF">CLV62_102184</name>
</gene>
<dbReference type="EMBL" id="QICL01000002">
    <property type="protein sequence ID" value="PXV68152.1"/>
    <property type="molecule type" value="Genomic_DNA"/>
</dbReference>
<proteinExistence type="predicted"/>
<organism evidence="2 3">
    <name type="scientific">Dysgonomonas alginatilytica</name>
    <dbReference type="NCBI Taxonomy" id="1605892"/>
    <lineage>
        <taxon>Bacteria</taxon>
        <taxon>Pseudomonadati</taxon>
        <taxon>Bacteroidota</taxon>
        <taxon>Bacteroidia</taxon>
        <taxon>Bacteroidales</taxon>
        <taxon>Dysgonomonadaceae</taxon>
        <taxon>Dysgonomonas</taxon>
    </lineage>
</organism>
<dbReference type="OrthoDB" id="1113830at2"/>
<comment type="caution">
    <text evidence="2">The sequence shown here is derived from an EMBL/GenBank/DDBJ whole genome shotgun (WGS) entry which is preliminary data.</text>
</comment>
<feature type="domain" description="Phospholipid/glycerol acyltransferase" evidence="1">
    <location>
        <begin position="87"/>
        <end position="204"/>
    </location>
</feature>
<evidence type="ECO:0000313" key="3">
    <source>
        <dbReference type="Proteomes" id="UP000247973"/>
    </source>
</evidence>
<dbReference type="GO" id="GO:0016746">
    <property type="term" value="F:acyltransferase activity"/>
    <property type="evidence" value="ECO:0007669"/>
    <property type="project" value="InterPro"/>
</dbReference>
<dbReference type="SMART" id="SM00563">
    <property type="entry name" value="PlsC"/>
    <property type="match status" value="1"/>
</dbReference>
<name>A0A2V3PUA0_9BACT</name>
<evidence type="ECO:0000313" key="2">
    <source>
        <dbReference type="EMBL" id="PXV68152.1"/>
    </source>
</evidence>
<reference evidence="2 3" key="1">
    <citation type="submission" date="2018-03" db="EMBL/GenBank/DDBJ databases">
        <title>Genomic Encyclopedia of Archaeal and Bacterial Type Strains, Phase II (KMG-II): from individual species to whole genera.</title>
        <authorList>
            <person name="Goeker M."/>
        </authorList>
    </citation>
    <scope>NUCLEOTIDE SEQUENCE [LARGE SCALE GENOMIC DNA]</scope>
    <source>
        <strain evidence="2 3">DSM 100214</strain>
    </source>
</reference>
<sequence>MDEVKDNAPNLIDLDKVFIDKAPKLYAKTPTFALNYIKKKIHLDELNEILTIYSDKHGVDFMDSVVQYFDLHLNVKGLENIPNDNRYIFVSNHPLGGLDGICLSSIIGNKFDKKIKYLVNDVLYFIKNLRPIFIPINKYGSQAKEKAALLNEAYASDNQIITFPAGLCSRKTNGRIYDLKWQKSFIQKAIQTERDVVPVYFEAKNSNFFYRFANIRKKLGVKFNIETFFLPDEMFKNKHQTFSVTFGDPIPWESFDETKTHQQWAEKLKDITYSLASSNKQ</sequence>
<dbReference type="AlphaFoldDB" id="A0A2V3PUA0"/>
<dbReference type="SUPFAM" id="SSF69593">
    <property type="entry name" value="Glycerol-3-phosphate (1)-acyltransferase"/>
    <property type="match status" value="1"/>
</dbReference>
<dbReference type="Pfam" id="PF19576">
    <property type="entry name" value="Acyltransf_2"/>
    <property type="match status" value="1"/>
</dbReference>
<dbReference type="InterPro" id="IPR002123">
    <property type="entry name" value="Plipid/glycerol_acylTrfase"/>
</dbReference>